<evidence type="ECO:0000313" key="4">
    <source>
        <dbReference type="EMBL" id="ABM10825.1"/>
    </source>
</evidence>
<accession>A1RDH8</accession>
<proteinExistence type="predicted"/>
<dbReference type="PANTHER" id="PTHR43249">
    <property type="entry name" value="UDP-N-ACETYL-2-AMINO-2-DEOXY-D-GLUCURONATE OXIDASE"/>
    <property type="match status" value="1"/>
</dbReference>
<dbReference type="RefSeq" id="WP_011777197.1">
    <property type="nucleotide sequence ID" value="NC_008713.1"/>
</dbReference>
<dbReference type="Gene3D" id="3.40.50.720">
    <property type="entry name" value="NAD(P)-binding Rossmann-like Domain"/>
    <property type="match status" value="1"/>
</dbReference>
<reference evidence="4 5" key="1">
    <citation type="journal article" date="2006" name="PLoS Genet.">
        <title>Secrets of soil survival revealed by the genome sequence of Arthrobacter aurescens TC1.</title>
        <authorList>
            <person name="Mongodin E.F."/>
            <person name="Shapir N."/>
            <person name="Daugherty S.C."/>
            <person name="DeBoy R.T."/>
            <person name="Emerson J.B."/>
            <person name="Shvartzbeyn A."/>
            <person name="Radune D."/>
            <person name="Vamathevan J."/>
            <person name="Riggs F."/>
            <person name="Grinberg V."/>
            <person name="Khouri H."/>
            <person name="Wackett L.P."/>
            <person name="Nelson K.E."/>
            <person name="Sadowsky M.J."/>
        </authorList>
    </citation>
    <scope>NUCLEOTIDE SEQUENCE [LARGE SCALE GENOMIC DNA]</scope>
    <source>
        <strain evidence="4 5">TC1</strain>
    </source>
</reference>
<dbReference type="InterPro" id="IPR036291">
    <property type="entry name" value="NAD(P)-bd_dom_sf"/>
</dbReference>
<feature type="domain" description="Gfo/Idh/MocA-like oxidoreductase N-terminal" evidence="2">
    <location>
        <begin position="11"/>
        <end position="126"/>
    </location>
</feature>
<dbReference type="OrthoDB" id="9815825at2"/>
<dbReference type="SUPFAM" id="SSF51735">
    <property type="entry name" value="NAD(P)-binding Rossmann-fold domains"/>
    <property type="match status" value="1"/>
</dbReference>
<organism evidence="4 5">
    <name type="scientific">Paenarthrobacter aurescens (strain TC1)</name>
    <dbReference type="NCBI Taxonomy" id="290340"/>
    <lineage>
        <taxon>Bacteria</taxon>
        <taxon>Bacillati</taxon>
        <taxon>Actinomycetota</taxon>
        <taxon>Actinomycetes</taxon>
        <taxon>Micrococcales</taxon>
        <taxon>Micrococcaceae</taxon>
        <taxon>Paenarthrobacter</taxon>
    </lineage>
</organism>
<dbReference type="AlphaFoldDB" id="A1RDH8"/>
<dbReference type="HOGENOM" id="CLU_023194_1_0_11"/>
<dbReference type="SUPFAM" id="SSF55347">
    <property type="entry name" value="Glyceraldehyde-3-phosphate dehydrogenase-like, C-terminal domain"/>
    <property type="match status" value="1"/>
</dbReference>
<keyword evidence="5" id="KW-1185">Reference proteome</keyword>
<gene>
    <name evidence="4" type="ordered locus">AAur_pTC20131</name>
</gene>
<dbReference type="Pfam" id="PF01408">
    <property type="entry name" value="GFO_IDH_MocA"/>
    <property type="match status" value="1"/>
</dbReference>
<feature type="domain" description="GFO/IDH/MocA-like oxidoreductase" evidence="3">
    <location>
        <begin position="140"/>
        <end position="255"/>
    </location>
</feature>
<dbReference type="PANTHER" id="PTHR43249:SF1">
    <property type="entry name" value="D-GLUCOSIDE 3-DEHYDROGENASE"/>
    <property type="match status" value="1"/>
</dbReference>
<dbReference type="Gene3D" id="3.30.360.10">
    <property type="entry name" value="Dihydrodipicolinate Reductase, domain 2"/>
    <property type="match status" value="1"/>
</dbReference>
<dbReference type="GO" id="GO:0000166">
    <property type="term" value="F:nucleotide binding"/>
    <property type="evidence" value="ECO:0007669"/>
    <property type="project" value="InterPro"/>
</dbReference>
<dbReference type="InterPro" id="IPR052515">
    <property type="entry name" value="Gfo/Idh/MocA_Oxidoreductase"/>
</dbReference>
<keyword evidence="4" id="KW-0614">Plasmid</keyword>
<dbReference type="EMBL" id="CP000476">
    <property type="protein sequence ID" value="ABM10825.1"/>
    <property type="molecule type" value="Genomic_DNA"/>
</dbReference>
<dbReference type="InterPro" id="IPR055170">
    <property type="entry name" value="GFO_IDH_MocA-like_dom"/>
</dbReference>
<evidence type="ECO:0000259" key="2">
    <source>
        <dbReference type="Pfam" id="PF01408"/>
    </source>
</evidence>
<evidence type="ECO:0000313" key="5">
    <source>
        <dbReference type="Proteomes" id="UP000000637"/>
    </source>
</evidence>
<sequence>MTESTSPAIRRAAIVGTGGIATAHAAALSELAGRVELVAGVDIDPARAAAFAEKWSITRTYPDITSLLENEELDLVHICTPPGSHVPLAIACLRAGVTPLIEKPPALSLAEMDELAAVQRETGVPVLTVFQHRFGSGAIQLRSLLERGVLGRPLIASCDTLWYRDAEYFSVPWRGNWDIEGGGPTMGHGIHQFDLLLSILGEWDEVTAVAGRQSRPTDTEDVSAALVRFANGAIATVINSVVSARETSHLRFDFEHATVELDHLYGYSNSNWTVTPAGPDQTITRAWADGMGNNTSGHTSQIEAILDALDTGAAPGVSLAAARSTMEFVAAVYASSFTGRRIKRGDIGPGDPFYASMLGSGAPWLAPAEGAGVPA</sequence>
<evidence type="ECO:0000259" key="3">
    <source>
        <dbReference type="Pfam" id="PF22725"/>
    </source>
</evidence>
<evidence type="ECO:0000256" key="1">
    <source>
        <dbReference type="ARBA" id="ARBA00023027"/>
    </source>
</evidence>
<keyword evidence="1" id="KW-0520">NAD</keyword>
<dbReference type="eggNOG" id="COG0673">
    <property type="taxonomic scope" value="Bacteria"/>
</dbReference>
<dbReference type="KEGG" id="aau:AAur_pTC20131"/>
<protein>
    <submittedName>
        <fullName evidence="4">Oxidoreductase family, NAD-binding Rossmann fold domain protein</fullName>
    </submittedName>
</protein>
<dbReference type="Proteomes" id="UP000000637">
    <property type="component" value="Plasmid pTC2"/>
</dbReference>
<dbReference type="Pfam" id="PF22725">
    <property type="entry name" value="GFO_IDH_MocA_C3"/>
    <property type="match status" value="1"/>
</dbReference>
<dbReference type="InterPro" id="IPR000683">
    <property type="entry name" value="Gfo/Idh/MocA-like_OxRdtase_N"/>
</dbReference>
<name>A1RDH8_PAEAT</name>
<geneLocation type="plasmid" evidence="4 5">
    <name>pTC2</name>
</geneLocation>